<evidence type="ECO:0000313" key="2">
    <source>
        <dbReference type="Proteomes" id="UP000805649"/>
    </source>
</evidence>
<protein>
    <submittedName>
        <fullName evidence="1">Uncharacterized protein</fullName>
    </submittedName>
</protein>
<accession>A0ACC3YNK2</accession>
<keyword evidence="2" id="KW-1185">Reference proteome</keyword>
<reference evidence="1 2" key="1">
    <citation type="journal article" date="2020" name="Phytopathology">
        <title>Genome Sequence Resources of Colletotrichum truncatum, C. plurivorum, C. musicola, and C. sojae: Four Species Pathogenic to Soybean (Glycine max).</title>
        <authorList>
            <person name="Rogerio F."/>
            <person name="Boufleur T.R."/>
            <person name="Ciampi-Guillardi M."/>
            <person name="Sukno S.A."/>
            <person name="Thon M.R."/>
            <person name="Massola Junior N.S."/>
            <person name="Baroncelli R."/>
        </authorList>
    </citation>
    <scope>NUCLEOTIDE SEQUENCE [LARGE SCALE GENOMIC DNA]</scope>
    <source>
        <strain evidence="1 2">CMES1059</strain>
    </source>
</reference>
<organism evidence="1 2">
    <name type="scientific">Colletotrichum truncatum</name>
    <name type="common">Anthracnose fungus</name>
    <name type="synonym">Colletotrichum capsici</name>
    <dbReference type="NCBI Taxonomy" id="5467"/>
    <lineage>
        <taxon>Eukaryota</taxon>
        <taxon>Fungi</taxon>
        <taxon>Dikarya</taxon>
        <taxon>Ascomycota</taxon>
        <taxon>Pezizomycotina</taxon>
        <taxon>Sordariomycetes</taxon>
        <taxon>Hypocreomycetidae</taxon>
        <taxon>Glomerellales</taxon>
        <taxon>Glomerellaceae</taxon>
        <taxon>Colletotrichum</taxon>
        <taxon>Colletotrichum truncatum species complex</taxon>
    </lineage>
</organism>
<name>A0ACC3YNK2_COLTU</name>
<gene>
    <name evidence="1" type="ORF">CTRU02_212453</name>
</gene>
<dbReference type="EMBL" id="VUJX02000008">
    <property type="protein sequence ID" value="KAL0933490.1"/>
    <property type="molecule type" value="Genomic_DNA"/>
</dbReference>
<dbReference type="Proteomes" id="UP000805649">
    <property type="component" value="Unassembled WGS sequence"/>
</dbReference>
<sequence length="273" mass="31477">MSRYIDRQPVHPNPREKKVILLSFGRNATLGFYHALKTLGYKPYHQLEVFINGIPHLRMMDDAVRASSQNVGPRFTRQDFDKWLGDYDSITDIPAWLLRDLVAAYPEAKFILTERSSEAWRASIKKTFQPFGEFLASPAIRLVGFVDGYTYYMSRLSESFCYVLYGGYMGPDKEKGLREAVKVYENHNKTAKEIIPPEKLLVIRLEDGLGWEQICSFLGHEVPDVPYPRVNEAEQFQKMVMRDMLLSWTKTSLKIASVIVPIVGASVWFARQR</sequence>
<proteinExistence type="predicted"/>
<evidence type="ECO:0000313" key="1">
    <source>
        <dbReference type="EMBL" id="KAL0933490.1"/>
    </source>
</evidence>
<comment type="caution">
    <text evidence="1">The sequence shown here is derived from an EMBL/GenBank/DDBJ whole genome shotgun (WGS) entry which is preliminary data.</text>
</comment>